<dbReference type="Proteomes" id="UP000262699">
    <property type="component" value="Unassembled WGS sequence"/>
</dbReference>
<protein>
    <submittedName>
        <fullName evidence="1">Uncharacterized protein</fullName>
    </submittedName>
</protein>
<comment type="caution">
    <text evidence="1">The sequence shown here is derived from an EMBL/GenBank/DDBJ whole genome shotgun (WGS) entry which is preliminary data.</text>
</comment>
<proteinExistence type="predicted"/>
<name>A0A3D0WBL2_9SPHN</name>
<gene>
    <name evidence="1" type="ORF">DEP91_07105</name>
</gene>
<dbReference type="EMBL" id="DOYJ01000202">
    <property type="protein sequence ID" value="HCB75929.1"/>
    <property type="molecule type" value="Genomic_DNA"/>
</dbReference>
<organism evidence="1 2">
    <name type="scientific">Sphingomonas bacterium</name>
    <dbReference type="NCBI Taxonomy" id="1895847"/>
    <lineage>
        <taxon>Bacteria</taxon>
        <taxon>Pseudomonadati</taxon>
        <taxon>Pseudomonadota</taxon>
        <taxon>Alphaproteobacteria</taxon>
        <taxon>Sphingomonadales</taxon>
        <taxon>Sphingomonadaceae</taxon>
        <taxon>Sphingomonas</taxon>
    </lineage>
</organism>
<sequence>MIVSVGPFAVGEFDTMPTLLLWILMLVGLSPQGGDAWAPVAQATWPADTSEPFVVRLVPAGQPVRLEGAFSATVSITTVNGTGLDPLIGSGRGLFMQVTDRSGREVRGQTVLSIPPPSPPVPLTALKSPSGGKPLTVNYSEHASALFPGPGRYTVQAVLTVVDIRSSRYLRAYSQKVEVDVL</sequence>
<evidence type="ECO:0000313" key="1">
    <source>
        <dbReference type="EMBL" id="HCB75929.1"/>
    </source>
</evidence>
<reference evidence="1 2" key="1">
    <citation type="journal article" date="2018" name="Nat. Biotechnol.">
        <title>A standardized bacterial taxonomy based on genome phylogeny substantially revises the tree of life.</title>
        <authorList>
            <person name="Parks D.H."/>
            <person name="Chuvochina M."/>
            <person name="Waite D.W."/>
            <person name="Rinke C."/>
            <person name="Skarshewski A."/>
            <person name="Chaumeil P.A."/>
            <person name="Hugenholtz P."/>
        </authorList>
    </citation>
    <scope>NUCLEOTIDE SEQUENCE [LARGE SCALE GENOMIC DNA]</scope>
    <source>
        <strain evidence="1">UBA9015</strain>
    </source>
</reference>
<dbReference type="AlphaFoldDB" id="A0A3D0WBL2"/>
<accession>A0A3D0WBL2</accession>
<evidence type="ECO:0000313" key="2">
    <source>
        <dbReference type="Proteomes" id="UP000262699"/>
    </source>
</evidence>